<feature type="domain" description="Ketopantoate reductase C-terminal" evidence="13">
    <location>
        <begin position="188"/>
        <end position="310"/>
    </location>
</feature>
<dbReference type="GO" id="GO:0008677">
    <property type="term" value="F:2-dehydropantoate 2-reductase activity"/>
    <property type="evidence" value="ECO:0007669"/>
    <property type="project" value="UniProtKB-EC"/>
</dbReference>
<evidence type="ECO:0000256" key="3">
    <source>
        <dbReference type="ARBA" id="ARBA00013014"/>
    </source>
</evidence>
<evidence type="ECO:0000256" key="8">
    <source>
        <dbReference type="ARBA" id="ARBA00047506"/>
    </source>
</evidence>
<comment type="catalytic activity">
    <reaction evidence="8">
        <text>(R)-pantoate + NADP(+) = 2-dehydropantoate + NADPH + H(+)</text>
        <dbReference type="Rhea" id="RHEA:16233"/>
        <dbReference type="ChEBI" id="CHEBI:11561"/>
        <dbReference type="ChEBI" id="CHEBI:15378"/>
        <dbReference type="ChEBI" id="CHEBI:15980"/>
        <dbReference type="ChEBI" id="CHEBI:57783"/>
        <dbReference type="ChEBI" id="CHEBI:58349"/>
        <dbReference type="EC" id="1.1.1.169"/>
    </reaction>
    <physiologicalReaction direction="right-to-left" evidence="8">
        <dbReference type="Rhea" id="RHEA:16235"/>
    </physiologicalReaction>
</comment>
<keyword evidence="15" id="KW-1185">Reference proteome</keyword>
<dbReference type="HOGENOM" id="CLU_031468_0_0_2"/>
<feature type="domain" description="Ketopantoate reductase N-terminal" evidence="12">
    <location>
        <begin position="8"/>
        <end position="156"/>
    </location>
</feature>
<dbReference type="Gene3D" id="3.40.50.720">
    <property type="entry name" value="NAD(P)-binding Rossmann-like Domain"/>
    <property type="match status" value="1"/>
</dbReference>
<dbReference type="NCBIfam" id="TIGR00745">
    <property type="entry name" value="apbA_panE"/>
    <property type="match status" value="1"/>
</dbReference>
<dbReference type="PANTHER" id="PTHR43765">
    <property type="entry name" value="2-DEHYDROPANTOATE 2-REDUCTASE-RELATED"/>
    <property type="match status" value="1"/>
</dbReference>
<dbReference type="InParanoid" id="G0EGS6"/>
<dbReference type="OrthoDB" id="201845at2157"/>
<comment type="pathway">
    <text evidence="1 11">Cofactor biosynthesis; coenzyme A biosynthesis.</text>
</comment>
<evidence type="ECO:0000313" key="14">
    <source>
        <dbReference type="EMBL" id="AEM39224.1"/>
    </source>
</evidence>
<dbReference type="Proteomes" id="UP000001037">
    <property type="component" value="Chromosome"/>
</dbReference>
<accession>G0EGS6</accession>
<evidence type="ECO:0000256" key="4">
    <source>
        <dbReference type="ARBA" id="ARBA00019465"/>
    </source>
</evidence>
<proteinExistence type="inferred from homology"/>
<evidence type="ECO:0000256" key="11">
    <source>
        <dbReference type="RuleBase" id="RU362068"/>
    </source>
</evidence>
<keyword evidence="11" id="KW-0173">Coenzyme A biosynthesis</keyword>
<evidence type="ECO:0000256" key="1">
    <source>
        <dbReference type="ARBA" id="ARBA00004724"/>
    </source>
</evidence>
<reference evidence="14 15" key="1">
    <citation type="journal article" date="2011" name="Stand. Genomic Sci.">
        <title>Complete genome sequence of the hyperthermophilic chemolithoautotroph Pyrolobus fumarii type strain (1A).</title>
        <authorList>
            <person name="Anderson I."/>
            <person name="Goker M."/>
            <person name="Nolan M."/>
            <person name="Lucas S."/>
            <person name="Hammon N."/>
            <person name="Deshpande S."/>
            <person name="Cheng J.F."/>
            <person name="Tapia R."/>
            <person name="Han C."/>
            <person name="Goodwin L."/>
            <person name="Pitluck S."/>
            <person name="Huntemann M."/>
            <person name="Liolios K."/>
            <person name="Ivanova N."/>
            <person name="Pagani I."/>
            <person name="Mavromatis K."/>
            <person name="Ovchinikova G."/>
            <person name="Pati A."/>
            <person name="Chen A."/>
            <person name="Palaniappan K."/>
            <person name="Land M."/>
            <person name="Hauser L."/>
            <person name="Brambilla E.M."/>
            <person name="Huber H."/>
            <person name="Yasawong M."/>
            <person name="Rohde M."/>
            <person name="Spring S."/>
            <person name="Abt B."/>
            <person name="Sikorski J."/>
            <person name="Wirth R."/>
            <person name="Detter J.C."/>
            <person name="Woyke T."/>
            <person name="Bristow J."/>
            <person name="Eisen J.A."/>
            <person name="Markowitz V."/>
            <person name="Hugenholtz P."/>
            <person name="Kyrpides N.C."/>
            <person name="Klenk H.P."/>
            <person name="Lapidus A."/>
        </authorList>
    </citation>
    <scope>NUCLEOTIDE SEQUENCE [LARGE SCALE GENOMIC DNA]</scope>
    <source>
        <strain evidence="15">DSM 11204 / 1A</strain>
    </source>
</reference>
<dbReference type="eggNOG" id="arCOG04139">
    <property type="taxonomic scope" value="Archaea"/>
</dbReference>
<evidence type="ECO:0000256" key="9">
    <source>
        <dbReference type="ARBA" id="ARBA00048196"/>
    </source>
</evidence>
<dbReference type="InterPro" id="IPR036291">
    <property type="entry name" value="NAD(P)-bd_dom_sf"/>
</dbReference>
<dbReference type="UniPathway" id="UPA00241"/>
<dbReference type="InterPro" id="IPR003710">
    <property type="entry name" value="ApbA"/>
</dbReference>
<dbReference type="FunFam" id="1.10.1040.10:FF:000017">
    <property type="entry name" value="2-dehydropantoate 2-reductase"/>
    <property type="match status" value="1"/>
</dbReference>
<dbReference type="Pfam" id="PF08546">
    <property type="entry name" value="ApbA_C"/>
    <property type="match status" value="1"/>
</dbReference>
<protein>
    <recommendedName>
        <fullName evidence="4 11">2-dehydropantoate 2-reductase</fullName>
        <ecNumber evidence="3 11">1.1.1.169</ecNumber>
    </recommendedName>
    <alternativeName>
        <fullName evidence="7 11">Ketopantoate reductase</fullName>
    </alternativeName>
</protein>
<evidence type="ECO:0000256" key="10">
    <source>
        <dbReference type="ARBA" id="ARBA00056765"/>
    </source>
</evidence>
<evidence type="ECO:0000259" key="12">
    <source>
        <dbReference type="Pfam" id="PF02558"/>
    </source>
</evidence>
<dbReference type="InterPro" id="IPR050838">
    <property type="entry name" value="Ketopantoate_reductase"/>
</dbReference>
<keyword evidence="6 11" id="KW-0560">Oxidoreductase</keyword>
<dbReference type="InterPro" id="IPR013752">
    <property type="entry name" value="KPA_reductase"/>
</dbReference>
<dbReference type="InterPro" id="IPR013328">
    <property type="entry name" value="6PGD_dom2"/>
</dbReference>
<dbReference type="RefSeq" id="WP_014026901.1">
    <property type="nucleotide sequence ID" value="NC_015931.1"/>
</dbReference>
<dbReference type="GeneID" id="11138551"/>
<dbReference type="PANTHER" id="PTHR43765:SF2">
    <property type="entry name" value="2-DEHYDROPANTOATE 2-REDUCTASE"/>
    <property type="match status" value="1"/>
</dbReference>
<gene>
    <name evidence="14" type="ordered locus">Pyrfu_1366</name>
</gene>
<evidence type="ECO:0000259" key="13">
    <source>
        <dbReference type="Pfam" id="PF08546"/>
    </source>
</evidence>
<comment type="function">
    <text evidence="10">Catalyzes the NAD(P)H-dependent reduction of ketopantoate into pantoic acid.</text>
</comment>
<dbReference type="SUPFAM" id="SSF48179">
    <property type="entry name" value="6-phosphogluconate dehydrogenase C-terminal domain-like"/>
    <property type="match status" value="1"/>
</dbReference>
<comment type="catalytic activity">
    <reaction evidence="9">
        <text>(R)-pantoate + NAD(+) = 2-dehydropantoate + NADH + H(+)</text>
        <dbReference type="Rhea" id="RHEA:61292"/>
        <dbReference type="ChEBI" id="CHEBI:11561"/>
        <dbReference type="ChEBI" id="CHEBI:15378"/>
        <dbReference type="ChEBI" id="CHEBI:15980"/>
        <dbReference type="ChEBI" id="CHEBI:57540"/>
        <dbReference type="ChEBI" id="CHEBI:57945"/>
    </reaction>
    <physiologicalReaction direction="right-to-left" evidence="9">
        <dbReference type="Rhea" id="RHEA:61294"/>
    </physiologicalReaction>
</comment>
<dbReference type="AlphaFoldDB" id="G0EGS6"/>
<dbReference type="KEGG" id="pfm:Pyrfu_1366"/>
<dbReference type="Gene3D" id="1.10.1040.10">
    <property type="entry name" value="N-(1-d-carboxylethyl)-l-norvaline Dehydrogenase, domain 2"/>
    <property type="match status" value="1"/>
</dbReference>
<dbReference type="GO" id="GO:0005737">
    <property type="term" value="C:cytoplasm"/>
    <property type="evidence" value="ECO:0007669"/>
    <property type="project" value="TreeGrafter"/>
</dbReference>
<dbReference type="GO" id="GO:0050661">
    <property type="term" value="F:NADP binding"/>
    <property type="evidence" value="ECO:0007669"/>
    <property type="project" value="TreeGrafter"/>
</dbReference>
<dbReference type="GO" id="GO:0015937">
    <property type="term" value="P:coenzyme A biosynthetic process"/>
    <property type="evidence" value="ECO:0007669"/>
    <property type="project" value="UniProtKB-UniPathway"/>
</dbReference>
<evidence type="ECO:0000256" key="6">
    <source>
        <dbReference type="ARBA" id="ARBA00023002"/>
    </source>
</evidence>
<name>G0EGS6_PYRF1</name>
<dbReference type="InterPro" id="IPR013332">
    <property type="entry name" value="KPR_N"/>
</dbReference>
<sequence>MSARQPRVCIIGCGAMGLFYAAKLASAGVDVALLCRRLEQAQVINSEGVIVEVEGGFENARVKAYLAVSPPRSQFDIGIVAVKAYDTPAAIDLLEVTLRRNGVAVSVQNGLGPLEALENSLGAERAAAAVTYYGVTRLGDNRVRFEGGAAVYIGQREKLHDRVEHLLGWLVDKLREANLNAYLVDRSIEPWRWDKLIVNAAINPVTAITGAPNYIVLHSEWAQRLAYGLAEEAATVARAHGIPLPREPRKAVEDTARATAYNRSSMLQDIEAGRRTEIDFINGAVVAKGREKGVETPLNEAMVYAVKALEDAVASR</sequence>
<evidence type="ECO:0000256" key="7">
    <source>
        <dbReference type="ARBA" id="ARBA00032024"/>
    </source>
</evidence>
<evidence type="ECO:0000313" key="15">
    <source>
        <dbReference type="Proteomes" id="UP000001037"/>
    </source>
</evidence>
<dbReference type="SUPFAM" id="SSF51735">
    <property type="entry name" value="NAD(P)-binding Rossmann-fold domains"/>
    <property type="match status" value="1"/>
</dbReference>
<dbReference type="InterPro" id="IPR008927">
    <property type="entry name" value="6-PGluconate_DH-like_C_sf"/>
</dbReference>
<dbReference type="Pfam" id="PF02558">
    <property type="entry name" value="ApbA"/>
    <property type="match status" value="1"/>
</dbReference>
<evidence type="ECO:0000256" key="5">
    <source>
        <dbReference type="ARBA" id="ARBA00022857"/>
    </source>
</evidence>
<comment type="function">
    <text evidence="11">Catalyzes the NADPH-dependent reduction of ketopantoate into pantoic acid.</text>
</comment>
<dbReference type="GO" id="GO:0015940">
    <property type="term" value="P:pantothenate biosynthetic process"/>
    <property type="evidence" value="ECO:0007669"/>
    <property type="project" value="InterPro"/>
</dbReference>
<comment type="similarity">
    <text evidence="2 11">Belongs to the ketopantoate reductase family.</text>
</comment>
<keyword evidence="5 11" id="KW-0521">NADP</keyword>
<dbReference type="EC" id="1.1.1.169" evidence="3 11"/>
<evidence type="ECO:0000256" key="2">
    <source>
        <dbReference type="ARBA" id="ARBA00007870"/>
    </source>
</evidence>
<dbReference type="EMBL" id="CP002838">
    <property type="protein sequence ID" value="AEM39224.1"/>
    <property type="molecule type" value="Genomic_DNA"/>
</dbReference>
<dbReference type="STRING" id="694429.Pyrfu_1366"/>
<organism evidence="14 15">
    <name type="scientific">Pyrolobus fumarii (strain DSM 11204 / 1A)</name>
    <dbReference type="NCBI Taxonomy" id="694429"/>
    <lineage>
        <taxon>Archaea</taxon>
        <taxon>Thermoproteota</taxon>
        <taxon>Thermoprotei</taxon>
        <taxon>Desulfurococcales</taxon>
        <taxon>Pyrodictiaceae</taxon>
        <taxon>Pyrolobus</taxon>
    </lineage>
</organism>